<dbReference type="GeneID" id="61298262"/>
<protein>
    <submittedName>
        <fullName evidence="1">Uncharacterized protein</fullName>
    </submittedName>
</protein>
<evidence type="ECO:0000313" key="1">
    <source>
        <dbReference type="EMBL" id="SGY84920.1"/>
    </source>
</evidence>
<proteinExistence type="predicted"/>
<accession>A0ABY1H8B1</accession>
<dbReference type="EMBL" id="FPLJ01000021">
    <property type="protein sequence ID" value="SGY84920.1"/>
    <property type="molecule type" value="Genomic_DNA"/>
</dbReference>
<name>A0ABY1H8B1_9GAMM</name>
<gene>
    <name evidence="1" type="ORF">MT2528_0749</name>
</gene>
<reference evidence="1 2" key="1">
    <citation type="submission" date="2016-11" db="EMBL/GenBank/DDBJ databases">
        <authorList>
            <person name="Klemetsen T."/>
        </authorList>
    </citation>
    <scope>NUCLEOTIDE SEQUENCE [LARGE SCALE GENOMIC DNA]</scope>
    <source>
        <strain evidence="1">MT 2528</strain>
    </source>
</reference>
<dbReference type="RefSeq" id="WP_075473654.1">
    <property type="nucleotide sequence ID" value="NZ_CAWQZC010000047.1"/>
</dbReference>
<comment type="caution">
    <text evidence="1">The sequence shown here is derived from an EMBL/GenBank/DDBJ whole genome shotgun (WGS) entry which is preliminary data.</text>
</comment>
<evidence type="ECO:0000313" key="2">
    <source>
        <dbReference type="Proteomes" id="UP000182660"/>
    </source>
</evidence>
<sequence length="218" mass="25275">MNIDPKSMICGIPALDAKKLMLLLRQKKQFYVININDFLKCSSENSLIVLSDLVQSCYIQETNNDEKDSSYSVTEKGSLLAMASTSKPYKRKSVENTLNKFMLRVKRVNKNEDYLHCVSKVIIFGSYLGTKEFLGDLNIVVQLKVKNLAEYRTKHNELIELAEENGVNFPDFYYKVNYSYHMTSNYLKSRSRIISLHDMEREASLIETLEHKVIFETE</sequence>
<keyword evidence="2" id="KW-1185">Reference proteome</keyword>
<organism evidence="1 2">
    <name type="scientific">Moritella viscosa</name>
    <dbReference type="NCBI Taxonomy" id="80854"/>
    <lineage>
        <taxon>Bacteria</taxon>
        <taxon>Pseudomonadati</taxon>
        <taxon>Pseudomonadota</taxon>
        <taxon>Gammaproteobacteria</taxon>
        <taxon>Alteromonadales</taxon>
        <taxon>Moritellaceae</taxon>
        <taxon>Moritella</taxon>
    </lineage>
</organism>
<dbReference type="Proteomes" id="UP000182660">
    <property type="component" value="Unassembled WGS sequence"/>
</dbReference>